<dbReference type="InterPro" id="IPR025326">
    <property type="entry name" value="DUF4232"/>
</dbReference>
<sequence length="136" mass="13793">MTDIPTRRLITVRNNGSTSCGLSYYPLVAIGNSQSADQSKDVRPLIPGGLGGPPAYPVYAGRTAYAVLDLNPGGSGSGPATTLTEINVLASQNMPNAATQNFPLGGGSVGTPKLGLYEAGVADAVASMQGANTRQQ</sequence>
<name>A0ABS5L048_9ACTN</name>
<feature type="domain" description="DUF4232" evidence="1">
    <location>
        <begin position="8"/>
        <end position="113"/>
    </location>
</feature>
<evidence type="ECO:0000259" key="1">
    <source>
        <dbReference type="Pfam" id="PF14016"/>
    </source>
</evidence>
<evidence type="ECO:0000313" key="3">
    <source>
        <dbReference type="Proteomes" id="UP000730482"/>
    </source>
</evidence>
<organism evidence="2 3">
    <name type="scientific">Catenulispora pinistramenti</name>
    <dbReference type="NCBI Taxonomy" id="2705254"/>
    <lineage>
        <taxon>Bacteria</taxon>
        <taxon>Bacillati</taxon>
        <taxon>Actinomycetota</taxon>
        <taxon>Actinomycetes</taxon>
        <taxon>Catenulisporales</taxon>
        <taxon>Catenulisporaceae</taxon>
        <taxon>Catenulispora</taxon>
    </lineage>
</organism>
<evidence type="ECO:0000313" key="2">
    <source>
        <dbReference type="EMBL" id="MBS2551705.1"/>
    </source>
</evidence>
<dbReference type="Pfam" id="PF14016">
    <property type="entry name" value="DUF4232"/>
    <property type="match status" value="1"/>
</dbReference>
<dbReference type="EMBL" id="JAAFYZ010000151">
    <property type="protein sequence ID" value="MBS2551705.1"/>
    <property type="molecule type" value="Genomic_DNA"/>
</dbReference>
<accession>A0ABS5L048</accession>
<keyword evidence="3" id="KW-1185">Reference proteome</keyword>
<dbReference type="Proteomes" id="UP000730482">
    <property type="component" value="Unassembled WGS sequence"/>
</dbReference>
<proteinExistence type="predicted"/>
<comment type="caution">
    <text evidence="2">The sequence shown here is derived from an EMBL/GenBank/DDBJ whole genome shotgun (WGS) entry which is preliminary data.</text>
</comment>
<reference evidence="2 3" key="1">
    <citation type="submission" date="2020-02" db="EMBL/GenBank/DDBJ databases">
        <title>Acidophilic actinobacteria isolated from forest soil.</title>
        <authorList>
            <person name="Golinska P."/>
        </authorList>
    </citation>
    <scope>NUCLEOTIDE SEQUENCE [LARGE SCALE GENOMIC DNA]</scope>
    <source>
        <strain evidence="2 3">NL8</strain>
    </source>
</reference>
<protein>
    <submittedName>
        <fullName evidence="2">DUF4232 domain-containing protein</fullName>
    </submittedName>
</protein>
<gene>
    <name evidence="2" type="ORF">KGQ19_33035</name>
</gene>